<proteinExistence type="predicted"/>
<evidence type="ECO:0000313" key="1">
    <source>
        <dbReference type="EMBL" id="QHT11525.1"/>
    </source>
</evidence>
<reference evidence="1" key="1">
    <citation type="journal article" date="2020" name="Nature">
        <title>Giant virus diversity and host interactions through global metagenomics.</title>
        <authorList>
            <person name="Schulz F."/>
            <person name="Roux S."/>
            <person name="Paez-Espino D."/>
            <person name="Jungbluth S."/>
            <person name="Walsh D.A."/>
            <person name="Denef V.J."/>
            <person name="McMahon K.D."/>
            <person name="Konstantinidis K.T."/>
            <person name="Eloe-Fadrosh E.A."/>
            <person name="Kyrpides N.C."/>
            <person name="Woyke T."/>
        </authorList>
    </citation>
    <scope>NUCLEOTIDE SEQUENCE</scope>
    <source>
        <strain evidence="1">GVMAG-M-3300023174-116</strain>
    </source>
</reference>
<protein>
    <submittedName>
        <fullName evidence="1">Uncharacterized protein</fullName>
    </submittedName>
</protein>
<sequence length="393" mass="45969">MNNHIYEICENFDFGSLKLENPTLLNANIYFSKLNSNPNKNFYVQLPKCKTKQGIIQANTKCFCDLEFNSSDKLIVEFFENLENYFIKEICNNKSLWFYDSDNISNDDINDFITPIMRSYKGGKKFLIKANVKQEKINLYDENEKKLTLADYDCNNEIIPLLNINGIRFSKSSFIIDIILVQFMVLYPSDTLENQLLIKINKKKEPTLENSIKEKVDEKVDEENTKININFQPVKLADETKELKEEAETKELKEKDITKELKEKDITKELKEKDITKELKEKDITKELKEKDNTKELKETKSFKYLMDNLETNQTLDDDCALEITDLDVISENSPPLELKSHESIYLEIYKKAKQKAKEIRRNAVEAFLEAKNIKLKYNLTNIVNDSSSDEDN</sequence>
<dbReference type="AlphaFoldDB" id="A0A6C0D753"/>
<dbReference type="EMBL" id="MN739535">
    <property type="protein sequence ID" value="QHT11525.1"/>
    <property type="molecule type" value="Genomic_DNA"/>
</dbReference>
<name>A0A6C0D753_9ZZZZ</name>
<organism evidence="1">
    <name type="scientific">viral metagenome</name>
    <dbReference type="NCBI Taxonomy" id="1070528"/>
    <lineage>
        <taxon>unclassified sequences</taxon>
        <taxon>metagenomes</taxon>
        <taxon>organismal metagenomes</taxon>
    </lineage>
</organism>
<accession>A0A6C0D753</accession>